<evidence type="ECO:0000313" key="1">
    <source>
        <dbReference type="EMBL" id="CAD8125402.1"/>
    </source>
</evidence>
<sequence>MRNVKFNQSEQFGYRLNGQIRVITHSTNSFPQNINSQENIKFFFKPHEDDEKQINQTLESNDLSEAYLF</sequence>
<accession>A0A8S1RDQ6</accession>
<evidence type="ECO:0000313" key="2">
    <source>
        <dbReference type="Proteomes" id="UP000692954"/>
    </source>
</evidence>
<proteinExistence type="predicted"/>
<name>A0A8S1RDQ6_9CILI</name>
<reference evidence="1" key="1">
    <citation type="submission" date="2021-01" db="EMBL/GenBank/DDBJ databases">
        <authorList>
            <consortium name="Genoscope - CEA"/>
            <person name="William W."/>
        </authorList>
    </citation>
    <scope>NUCLEOTIDE SEQUENCE</scope>
</reference>
<keyword evidence="2" id="KW-1185">Reference proteome</keyword>
<gene>
    <name evidence="1" type="ORF">PSON_ATCC_30995.1.T1580125</name>
</gene>
<dbReference type="EMBL" id="CAJJDN010000158">
    <property type="protein sequence ID" value="CAD8125402.1"/>
    <property type="molecule type" value="Genomic_DNA"/>
</dbReference>
<protein>
    <submittedName>
        <fullName evidence="1">Uncharacterized protein</fullName>
    </submittedName>
</protein>
<organism evidence="1 2">
    <name type="scientific">Paramecium sonneborni</name>
    <dbReference type="NCBI Taxonomy" id="65129"/>
    <lineage>
        <taxon>Eukaryota</taxon>
        <taxon>Sar</taxon>
        <taxon>Alveolata</taxon>
        <taxon>Ciliophora</taxon>
        <taxon>Intramacronucleata</taxon>
        <taxon>Oligohymenophorea</taxon>
        <taxon>Peniculida</taxon>
        <taxon>Parameciidae</taxon>
        <taxon>Paramecium</taxon>
    </lineage>
</organism>
<comment type="caution">
    <text evidence="1">The sequence shown here is derived from an EMBL/GenBank/DDBJ whole genome shotgun (WGS) entry which is preliminary data.</text>
</comment>
<dbReference type="AlphaFoldDB" id="A0A8S1RDQ6"/>
<dbReference type="Proteomes" id="UP000692954">
    <property type="component" value="Unassembled WGS sequence"/>
</dbReference>